<dbReference type="Proteomes" id="UP001056384">
    <property type="component" value="Chromosome 11"/>
</dbReference>
<evidence type="ECO:0000313" key="1">
    <source>
        <dbReference type="EMBL" id="USW58356.1"/>
    </source>
</evidence>
<sequence length="202" mass="23325">MFPSSTSSYYHQQLRLAPLLQHIDSLKYSTGIRRLALNVKMAANDQKTLQELLESLPPELFVKVYDYVFVLPEARRDIPFPVVQLTESYRPPKYLQINAETRKHNQARYYAETLFVAPSTRLANEILASVNAESKQRILDQRFSGFSGIIIDNEQERRLQDAQDVGSRHVLSDIKEAIIDMQRVMLGAMKVHLMSVDNNPFW</sequence>
<reference evidence="1" key="1">
    <citation type="submission" date="2022-06" db="EMBL/GenBank/DDBJ databases">
        <title>Complete genome sequences of two strains of the flax pathogen Septoria linicola.</title>
        <authorList>
            <person name="Lapalu N."/>
            <person name="Simon A."/>
            <person name="Demenou B."/>
            <person name="Paumier D."/>
            <person name="Guillot M.-P."/>
            <person name="Gout L."/>
            <person name="Valade R."/>
        </authorList>
    </citation>
    <scope>NUCLEOTIDE SEQUENCE</scope>
    <source>
        <strain evidence="1">SE15195</strain>
    </source>
</reference>
<dbReference type="EMBL" id="CP099428">
    <property type="protein sequence ID" value="USW58356.1"/>
    <property type="molecule type" value="Genomic_DNA"/>
</dbReference>
<protein>
    <submittedName>
        <fullName evidence="1">Uncharacterized protein</fullName>
    </submittedName>
</protein>
<accession>A0A9Q9B762</accession>
<evidence type="ECO:0000313" key="2">
    <source>
        <dbReference type="Proteomes" id="UP001056384"/>
    </source>
</evidence>
<proteinExistence type="predicted"/>
<gene>
    <name evidence="1" type="ORF">Slin15195_G116750</name>
</gene>
<organism evidence="1 2">
    <name type="scientific">Septoria linicola</name>
    <dbReference type="NCBI Taxonomy" id="215465"/>
    <lineage>
        <taxon>Eukaryota</taxon>
        <taxon>Fungi</taxon>
        <taxon>Dikarya</taxon>
        <taxon>Ascomycota</taxon>
        <taxon>Pezizomycotina</taxon>
        <taxon>Dothideomycetes</taxon>
        <taxon>Dothideomycetidae</taxon>
        <taxon>Mycosphaerellales</taxon>
        <taxon>Mycosphaerellaceae</taxon>
        <taxon>Septoria</taxon>
    </lineage>
</organism>
<dbReference type="AlphaFoldDB" id="A0A9Q9B762"/>
<name>A0A9Q9B762_9PEZI</name>
<keyword evidence="2" id="KW-1185">Reference proteome</keyword>